<name>A0A1H6IIH1_9EURY</name>
<proteinExistence type="predicted"/>
<accession>A0A1H6IIH1</accession>
<gene>
    <name evidence="2" type="ORF">SAMN05192561_102227</name>
</gene>
<protein>
    <recommendedName>
        <fullName evidence="1">DUF8055 domain-containing protein</fullName>
    </recommendedName>
</protein>
<feature type="domain" description="DUF8055" evidence="1">
    <location>
        <begin position="8"/>
        <end position="113"/>
    </location>
</feature>
<dbReference type="AlphaFoldDB" id="A0A1H6IIH1"/>
<dbReference type="EMBL" id="FNWU01000002">
    <property type="protein sequence ID" value="SEH47026.1"/>
    <property type="molecule type" value="Genomic_DNA"/>
</dbReference>
<keyword evidence="3" id="KW-1185">Reference proteome</keyword>
<dbReference type="STRING" id="1267564.SAMN05192561_102227"/>
<dbReference type="OrthoDB" id="339304at2157"/>
<evidence type="ECO:0000259" key="1">
    <source>
        <dbReference type="Pfam" id="PF26240"/>
    </source>
</evidence>
<organism evidence="2 3">
    <name type="scientific">Halopenitus malekzadehii</name>
    <dbReference type="NCBI Taxonomy" id="1267564"/>
    <lineage>
        <taxon>Archaea</taxon>
        <taxon>Methanobacteriati</taxon>
        <taxon>Methanobacteriota</taxon>
        <taxon>Stenosarchaea group</taxon>
        <taxon>Halobacteria</taxon>
        <taxon>Halobacteriales</taxon>
        <taxon>Haloferacaceae</taxon>
        <taxon>Halopenitus</taxon>
    </lineage>
</organism>
<reference evidence="2 3" key="1">
    <citation type="submission" date="2016-10" db="EMBL/GenBank/DDBJ databases">
        <authorList>
            <person name="de Groot N.N."/>
        </authorList>
    </citation>
    <scope>NUCLEOTIDE SEQUENCE [LARGE SCALE GENOMIC DNA]</scope>
    <source>
        <strain evidence="2 3">IBRC-M10418</strain>
    </source>
</reference>
<dbReference type="Proteomes" id="UP000199215">
    <property type="component" value="Unassembled WGS sequence"/>
</dbReference>
<evidence type="ECO:0000313" key="2">
    <source>
        <dbReference type="EMBL" id="SEH47026.1"/>
    </source>
</evidence>
<dbReference type="InterPro" id="IPR058368">
    <property type="entry name" value="DUF8055"/>
</dbReference>
<evidence type="ECO:0000313" key="3">
    <source>
        <dbReference type="Proteomes" id="UP000199215"/>
    </source>
</evidence>
<sequence>MCGGTRSAYWEAVASVVERARRRHERFDPTDDAAATAIDDGIRPIVVVYARARRDGVTLSPVERSLLESVLNEWIATYADCLDRSIENTYSLHEIARTCRDHGSIDEAVAAMTESG</sequence>
<dbReference type="RefSeq" id="WP_092816178.1">
    <property type="nucleotide sequence ID" value="NZ_FNWU01000002.1"/>
</dbReference>
<dbReference type="Pfam" id="PF26240">
    <property type="entry name" value="DUF8055"/>
    <property type="match status" value="1"/>
</dbReference>